<dbReference type="SUPFAM" id="SSF52833">
    <property type="entry name" value="Thioredoxin-like"/>
    <property type="match status" value="1"/>
</dbReference>
<dbReference type="InterPro" id="IPR002109">
    <property type="entry name" value="Glutaredoxin"/>
</dbReference>
<evidence type="ECO:0000256" key="6">
    <source>
        <dbReference type="SAM" id="MobiDB-lite"/>
    </source>
</evidence>
<dbReference type="Pfam" id="PF00462">
    <property type="entry name" value="Glutaredoxin"/>
    <property type="match status" value="1"/>
</dbReference>
<dbReference type="PANTHER" id="PTHR46679:SF1">
    <property type="entry name" value="GLUTAREDOXIN-2, MITOCHONDRIAL"/>
    <property type="match status" value="1"/>
</dbReference>
<proteinExistence type="inferred from homology"/>
<keyword evidence="9" id="KW-1185">Reference proteome</keyword>
<dbReference type="PROSITE" id="PS51354">
    <property type="entry name" value="GLUTAREDOXIN_2"/>
    <property type="match status" value="1"/>
</dbReference>
<dbReference type="PANTHER" id="PTHR46679">
    <property type="match status" value="1"/>
</dbReference>
<evidence type="ECO:0000256" key="3">
    <source>
        <dbReference type="ARBA" id="ARBA00022982"/>
    </source>
</evidence>
<sequence length="186" mass="20617">MLLAQPAVRVHRVRPGDRVEVAAATVQQQRAAGDRLQPPAEPRLRAPDPLRDRADPAEFRGVQVQDPVRLAVAQRAQDHRLGLDRSAHQRPAILCEVPDVTTDIVVYTTDRCSFCTRVKALLDARKVPYSEINLERDADGRAELVQRTGMMSFPQVIVRGELLGGFQETLAADRSGRLRQLLADAA</sequence>
<dbReference type="CDD" id="cd02066">
    <property type="entry name" value="GRX_family"/>
    <property type="match status" value="1"/>
</dbReference>
<feature type="domain" description="Glutaredoxin" evidence="7">
    <location>
        <begin position="104"/>
        <end position="162"/>
    </location>
</feature>
<evidence type="ECO:0000256" key="5">
    <source>
        <dbReference type="ARBA" id="ARBA00023284"/>
    </source>
</evidence>
<name>A0ABY5PDV0_9ACTN</name>
<dbReference type="EMBL" id="CP088295">
    <property type="protein sequence ID" value="UUY02602.1"/>
    <property type="molecule type" value="Genomic_DNA"/>
</dbReference>
<evidence type="ECO:0000256" key="4">
    <source>
        <dbReference type="ARBA" id="ARBA00023157"/>
    </source>
</evidence>
<feature type="compositionally biased region" description="Basic and acidic residues" evidence="6">
    <location>
        <begin position="42"/>
        <end position="53"/>
    </location>
</feature>
<dbReference type="PRINTS" id="PR00160">
    <property type="entry name" value="GLUTAREDOXIN"/>
</dbReference>
<organism evidence="8 9">
    <name type="scientific">Svornostia abyssi</name>
    <dbReference type="NCBI Taxonomy" id="2898438"/>
    <lineage>
        <taxon>Bacteria</taxon>
        <taxon>Bacillati</taxon>
        <taxon>Actinomycetota</taxon>
        <taxon>Thermoleophilia</taxon>
        <taxon>Solirubrobacterales</taxon>
        <taxon>Baekduiaceae</taxon>
        <taxon>Svornostia</taxon>
    </lineage>
</organism>
<keyword evidence="3" id="KW-0249">Electron transport</keyword>
<reference evidence="9" key="1">
    <citation type="submission" date="2021-11" db="EMBL/GenBank/DDBJ databases">
        <title>Cultivation dependent microbiological survey of springs from the worlds oldest radium mine currently devoted to the extraction of radon-saturated water.</title>
        <authorList>
            <person name="Kapinusova G."/>
            <person name="Smrhova T."/>
            <person name="Strejcek M."/>
            <person name="Suman J."/>
            <person name="Jani K."/>
            <person name="Pajer P."/>
            <person name="Uhlik O."/>
        </authorList>
    </citation>
    <scope>NUCLEOTIDE SEQUENCE [LARGE SCALE GENOMIC DNA]</scope>
    <source>
        <strain evidence="9">J379</strain>
    </source>
</reference>
<protein>
    <submittedName>
        <fullName evidence="8">Glutaredoxin</fullName>
    </submittedName>
</protein>
<evidence type="ECO:0000313" key="8">
    <source>
        <dbReference type="EMBL" id="UUY02602.1"/>
    </source>
</evidence>
<gene>
    <name evidence="8" type="ORF">LRS13_18185</name>
</gene>
<evidence type="ECO:0000313" key="9">
    <source>
        <dbReference type="Proteomes" id="UP001058860"/>
    </source>
</evidence>
<dbReference type="Proteomes" id="UP001058860">
    <property type="component" value="Chromosome"/>
</dbReference>
<feature type="region of interest" description="Disordered" evidence="6">
    <location>
        <begin position="27"/>
        <end position="53"/>
    </location>
</feature>
<keyword evidence="2" id="KW-0813">Transport</keyword>
<dbReference type="Gene3D" id="3.40.30.10">
    <property type="entry name" value="Glutaredoxin"/>
    <property type="match status" value="1"/>
</dbReference>
<dbReference type="InterPro" id="IPR014025">
    <property type="entry name" value="Glutaredoxin_subgr"/>
</dbReference>
<evidence type="ECO:0000256" key="2">
    <source>
        <dbReference type="ARBA" id="ARBA00022448"/>
    </source>
</evidence>
<accession>A0ABY5PDV0</accession>
<evidence type="ECO:0000256" key="1">
    <source>
        <dbReference type="ARBA" id="ARBA00007787"/>
    </source>
</evidence>
<keyword evidence="5" id="KW-0676">Redox-active center</keyword>
<evidence type="ECO:0000259" key="7">
    <source>
        <dbReference type="Pfam" id="PF00462"/>
    </source>
</evidence>
<dbReference type="InterPro" id="IPR036249">
    <property type="entry name" value="Thioredoxin-like_sf"/>
</dbReference>
<keyword evidence="4" id="KW-1015">Disulfide bond</keyword>
<comment type="similarity">
    <text evidence="1">Belongs to the glutaredoxin family.</text>
</comment>